<gene>
    <name evidence="2" type="primary">LOC110704504</name>
</gene>
<evidence type="ECO:0000313" key="3">
    <source>
        <dbReference type="Proteomes" id="UP000596660"/>
    </source>
</evidence>
<sequence length="478" mass="55422">MENNTQQNEITEQDENNGVLTSMHNKLDSLNVSFNKNWCIYKVPEYILKGYEYFYQPLLMSIGPVFYKDPKLETMQKVKWIYLNSFLQHSINANQSLNPYIDYVRDKEGEIRNCYQQESRLSSDEFVEMIVLDAAFLIYHCLILWSSSFDVPLVGNNLKVKMANANYDLIRLENQIPYFVLKGIFDIAFGHIYPPITLIRATLGFINCIGIDIPGTKAIKSTTEGSKITVESNIKHLLDLQRMCCCLSLSKPLRNQPITNPTTDSDSYIHKVMSWICPSSLCNRLRKRHLKTKADYNCNRHLCYTAKQLFDAGVTFVAGETDNILDVTFSKGKLTISKLKIQDTTESHLRNLVYFEQCHYYRDTYFIDYIVFLDQLIDTVEDVQVLVKNKIISNYLGSDDDVVKLFNNIGKNVLVLCKNYYCEVSDDLNRYASTRRHQWMAILRSQYFNQPWTILSVIAAIILFVLTLLQTIAAYIYK</sequence>
<name>A0A803MJS6_CHEQI</name>
<dbReference type="GeneID" id="110704504"/>
<feature type="transmembrane region" description="Helical" evidence="1">
    <location>
        <begin position="452"/>
        <end position="477"/>
    </location>
</feature>
<dbReference type="OMA" id="QCALRES"/>
<dbReference type="EnsemblPlants" id="AUR62030659-RA">
    <property type="protein sequence ID" value="AUR62030659-RA:cds"/>
    <property type="gene ID" value="AUR62030659"/>
</dbReference>
<keyword evidence="1" id="KW-0812">Transmembrane</keyword>
<accession>A0A803MJS6</accession>
<keyword evidence="1" id="KW-0472">Membrane</keyword>
<evidence type="ECO:0000256" key="1">
    <source>
        <dbReference type="SAM" id="Phobius"/>
    </source>
</evidence>
<dbReference type="KEGG" id="cqi:110704504"/>
<protein>
    <submittedName>
        <fullName evidence="2">Uncharacterized protein</fullName>
    </submittedName>
</protein>
<dbReference type="RefSeq" id="XP_021737988.1">
    <property type="nucleotide sequence ID" value="XM_021882296.1"/>
</dbReference>
<dbReference type="InterPro" id="IPR004158">
    <property type="entry name" value="DUF247_pln"/>
</dbReference>
<evidence type="ECO:0000313" key="2">
    <source>
        <dbReference type="EnsemblPlants" id="AUR62030659-RA:cds"/>
    </source>
</evidence>
<reference evidence="2" key="2">
    <citation type="submission" date="2021-03" db="UniProtKB">
        <authorList>
            <consortium name="EnsemblPlants"/>
        </authorList>
    </citation>
    <scope>IDENTIFICATION</scope>
</reference>
<reference evidence="2" key="1">
    <citation type="journal article" date="2017" name="Nature">
        <title>The genome of Chenopodium quinoa.</title>
        <authorList>
            <person name="Jarvis D.E."/>
            <person name="Ho Y.S."/>
            <person name="Lightfoot D.J."/>
            <person name="Schmoeckel S.M."/>
            <person name="Li B."/>
            <person name="Borm T.J.A."/>
            <person name="Ohyanagi H."/>
            <person name="Mineta K."/>
            <person name="Michell C.T."/>
            <person name="Saber N."/>
            <person name="Kharbatia N.M."/>
            <person name="Rupper R.R."/>
            <person name="Sharp A.R."/>
            <person name="Dally N."/>
            <person name="Boughton B.A."/>
            <person name="Woo Y.H."/>
            <person name="Gao G."/>
            <person name="Schijlen E.G.W.M."/>
            <person name="Guo X."/>
            <person name="Momin A.A."/>
            <person name="Negrao S."/>
            <person name="Al-Babili S."/>
            <person name="Gehring C."/>
            <person name="Roessner U."/>
            <person name="Jung C."/>
            <person name="Murphy K."/>
            <person name="Arold S.T."/>
            <person name="Gojobori T."/>
            <person name="van der Linden C.G."/>
            <person name="van Loo E.N."/>
            <person name="Jellen E.N."/>
            <person name="Maughan P.J."/>
            <person name="Tester M."/>
        </authorList>
    </citation>
    <scope>NUCLEOTIDE SEQUENCE [LARGE SCALE GENOMIC DNA]</scope>
    <source>
        <strain evidence="2">cv. PI 614886</strain>
    </source>
</reference>
<organism evidence="2 3">
    <name type="scientific">Chenopodium quinoa</name>
    <name type="common">Quinoa</name>
    <dbReference type="NCBI Taxonomy" id="63459"/>
    <lineage>
        <taxon>Eukaryota</taxon>
        <taxon>Viridiplantae</taxon>
        <taxon>Streptophyta</taxon>
        <taxon>Embryophyta</taxon>
        <taxon>Tracheophyta</taxon>
        <taxon>Spermatophyta</taxon>
        <taxon>Magnoliopsida</taxon>
        <taxon>eudicotyledons</taxon>
        <taxon>Gunneridae</taxon>
        <taxon>Pentapetalae</taxon>
        <taxon>Caryophyllales</taxon>
        <taxon>Chenopodiaceae</taxon>
        <taxon>Chenopodioideae</taxon>
        <taxon>Atripliceae</taxon>
        <taxon>Chenopodium</taxon>
    </lineage>
</organism>
<keyword evidence="1" id="KW-1133">Transmembrane helix</keyword>
<dbReference type="PANTHER" id="PTHR31170:SF25">
    <property type="entry name" value="BNAA09G04570D PROTEIN"/>
    <property type="match status" value="1"/>
</dbReference>
<dbReference type="PANTHER" id="PTHR31170">
    <property type="entry name" value="BNAC04G53230D PROTEIN"/>
    <property type="match status" value="1"/>
</dbReference>
<proteinExistence type="predicted"/>
<keyword evidence="3" id="KW-1185">Reference proteome</keyword>
<dbReference type="AlphaFoldDB" id="A0A803MJS6"/>
<dbReference type="Gramene" id="AUR62030659-RA">
    <property type="protein sequence ID" value="AUR62030659-RA:cds"/>
    <property type="gene ID" value="AUR62030659"/>
</dbReference>
<dbReference type="Pfam" id="PF03140">
    <property type="entry name" value="DUF247"/>
    <property type="match status" value="1"/>
</dbReference>
<dbReference type="Proteomes" id="UP000596660">
    <property type="component" value="Unplaced"/>
</dbReference>